<dbReference type="AlphaFoldDB" id="A0A6N4RBB4"/>
<accession>A0A6N4RBB4</accession>
<name>A0A6N4RBB4_BLAVI</name>
<dbReference type="EMBL" id="VAFM01000003">
    <property type="protein sequence ID" value="TKW60319.1"/>
    <property type="molecule type" value="Genomic_DNA"/>
</dbReference>
<dbReference type="PANTHER" id="PTHR42792:SF2">
    <property type="entry name" value="FLAGELLIN"/>
    <property type="match status" value="1"/>
</dbReference>
<protein>
    <recommendedName>
        <fullName evidence="3">Flagellin</fullName>
    </recommendedName>
</protein>
<dbReference type="GO" id="GO:0005576">
    <property type="term" value="C:extracellular region"/>
    <property type="evidence" value="ECO:0007669"/>
    <property type="project" value="UniProtKB-SubCell"/>
</dbReference>
<dbReference type="SUPFAM" id="SSF64518">
    <property type="entry name" value="Phase 1 flagellin"/>
    <property type="match status" value="1"/>
</dbReference>
<evidence type="ECO:0000313" key="6">
    <source>
        <dbReference type="EMBL" id="TKW60319.1"/>
    </source>
</evidence>
<evidence type="ECO:0000259" key="4">
    <source>
        <dbReference type="Pfam" id="PF00669"/>
    </source>
</evidence>
<comment type="caution">
    <text evidence="6">The sequence shown here is derived from an EMBL/GenBank/DDBJ whole genome shotgun (WGS) entry which is preliminary data.</text>
</comment>
<dbReference type="PANTHER" id="PTHR42792">
    <property type="entry name" value="FLAGELLIN"/>
    <property type="match status" value="1"/>
</dbReference>
<feature type="domain" description="Flagellin C-terminal" evidence="5">
    <location>
        <begin position="446"/>
        <end position="531"/>
    </location>
</feature>
<evidence type="ECO:0000313" key="7">
    <source>
        <dbReference type="Proteomes" id="UP000320948"/>
    </source>
</evidence>
<comment type="subcellular location">
    <subcellularLocation>
        <location evidence="3">Secreted</location>
    </subcellularLocation>
    <subcellularLocation>
        <location evidence="3">Bacterial flagellum</location>
    </subcellularLocation>
</comment>
<evidence type="ECO:0000259" key="5">
    <source>
        <dbReference type="Pfam" id="PF00700"/>
    </source>
</evidence>
<gene>
    <name evidence="6" type="ORF">DI628_08780</name>
</gene>
<sequence>MAITFNTNLAALGAQRNIGISSNATSSSLAKLSSGSRIPTAKDDAAGLAIGSKLRSEVAGLTQASNNAAQAVSMLQIADGALSSMGDILQRMKTLAVQSSSGQLDDASRSLLNQEFTNLQSEINRVASLTNFNGTTLLNGGQVQVTQTETQAGFLDGKGIKLEFDPSKTAADAVYKIDYNYTDAATDVGNLTVTNLTDGSKQTINIAALIQAQTAEAATDLTQNLGAGKTVDINFAAIGVKVTLDSRFDVNADINQAPTVGNIVATGAAVTASVVTATYDNGARLSGTQLAGLSTLDSVTGKIGFTVTSTGTANTVDITGVAGLEFSSDGVTWGAAGANATAVPVGAAGAGIYVRAAGSTGPLARIDLSGTTTTATAGSTVAFNLDISGAVRGVEAADADKSFSFKVGTGTTANDSISFTLRAATATDLGVNAVTVDTAANADLAIGAINSAITAVASRRADIGAAQSRLDFAANSISVSIENTTAATSAIMDVDVSAEITNFTNKNVLMQAGISLLGQANQQPALLLRLLQ</sequence>
<dbReference type="GO" id="GO:0005198">
    <property type="term" value="F:structural molecule activity"/>
    <property type="evidence" value="ECO:0007669"/>
    <property type="project" value="UniProtKB-UniRule"/>
</dbReference>
<organism evidence="6 7">
    <name type="scientific">Blastochloris viridis</name>
    <name type="common">Rhodopseudomonas viridis</name>
    <dbReference type="NCBI Taxonomy" id="1079"/>
    <lineage>
        <taxon>Bacteria</taxon>
        <taxon>Pseudomonadati</taxon>
        <taxon>Pseudomonadota</taxon>
        <taxon>Alphaproteobacteria</taxon>
        <taxon>Hyphomicrobiales</taxon>
        <taxon>Blastochloridaceae</taxon>
        <taxon>Blastochloris</taxon>
    </lineage>
</organism>
<keyword evidence="2 3" id="KW-0975">Bacterial flagellum</keyword>
<dbReference type="Pfam" id="PF00669">
    <property type="entry name" value="Flagellin_N"/>
    <property type="match status" value="1"/>
</dbReference>
<dbReference type="InterPro" id="IPR001492">
    <property type="entry name" value="Flagellin"/>
</dbReference>
<evidence type="ECO:0000256" key="1">
    <source>
        <dbReference type="ARBA" id="ARBA00005709"/>
    </source>
</evidence>
<dbReference type="InterPro" id="IPR001029">
    <property type="entry name" value="Flagellin_N"/>
</dbReference>
<dbReference type="GO" id="GO:0009288">
    <property type="term" value="C:bacterial-type flagellum"/>
    <property type="evidence" value="ECO:0007669"/>
    <property type="project" value="UniProtKB-SubCell"/>
</dbReference>
<feature type="domain" description="Flagellin N-terminal" evidence="4">
    <location>
        <begin position="5"/>
        <end position="140"/>
    </location>
</feature>
<comment type="function">
    <text evidence="3">Flagellin is the subunit protein which polymerizes to form the filaments of bacterial flagella.</text>
</comment>
<dbReference type="InterPro" id="IPR046358">
    <property type="entry name" value="Flagellin_C"/>
</dbReference>
<evidence type="ECO:0000256" key="2">
    <source>
        <dbReference type="ARBA" id="ARBA00023143"/>
    </source>
</evidence>
<keyword evidence="3" id="KW-0964">Secreted</keyword>
<dbReference type="PRINTS" id="PR00207">
    <property type="entry name" value="FLAGELLIN"/>
</dbReference>
<comment type="similarity">
    <text evidence="1 3">Belongs to the bacterial flagellin family.</text>
</comment>
<dbReference type="Gene3D" id="1.20.1330.10">
    <property type="entry name" value="f41 fragment of flagellin, N-terminal domain"/>
    <property type="match status" value="2"/>
</dbReference>
<reference evidence="6 7" key="1">
    <citation type="journal article" date="2017" name="Nat. Commun.">
        <title>In situ click chemistry generation of cyclooxygenase-2 inhibitors.</title>
        <authorList>
            <person name="Bhardwaj A."/>
            <person name="Kaur J."/>
            <person name="Wuest M."/>
            <person name="Wuest F."/>
        </authorList>
    </citation>
    <scope>NUCLEOTIDE SEQUENCE [LARGE SCALE GENOMIC DNA]</scope>
    <source>
        <strain evidence="6">S2_018_000_R2_106</strain>
    </source>
</reference>
<proteinExistence type="inferred from homology"/>
<evidence type="ECO:0000256" key="3">
    <source>
        <dbReference type="RuleBase" id="RU362073"/>
    </source>
</evidence>
<dbReference type="Pfam" id="PF00700">
    <property type="entry name" value="Flagellin_C"/>
    <property type="match status" value="1"/>
</dbReference>
<dbReference type="Proteomes" id="UP000320948">
    <property type="component" value="Unassembled WGS sequence"/>
</dbReference>
<dbReference type="Gene3D" id="3.30.70.2120">
    <property type="match status" value="1"/>
</dbReference>